<evidence type="ECO:0000313" key="3">
    <source>
        <dbReference type="Proteomes" id="UP000325313"/>
    </source>
</evidence>
<feature type="region of interest" description="Disordered" evidence="1">
    <location>
        <begin position="338"/>
        <end position="368"/>
    </location>
</feature>
<accession>A0A5B0NII1</accession>
<feature type="region of interest" description="Disordered" evidence="1">
    <location>
        <begin position="381"/>
        <end position="428"/>
    </location>
</feature>
<gene>
    <name evidence="2" type="ORF">PGTUg99_004218</name>
</gene>
<dbReference type="Proteomes" id="UP000325313">
    <property type="component" value="Unassembled WGS sequence"/>
</dbReference>
<protein>
    <submittedName>
        <fullName evidence="2">Uncharacterized protein</fullName>
    </submittedName>
</protein>
<name>A0A5B0NII1_PUCGR</name>
<reference evidence="2 3" key="1">
    <citation type="submission" date="2019-05" db="EMBL/GenBank/DDBJ databases">
        <title>Emergence of the Ug99 lineage of the wheat stem rust pathogen through somatic hybridization.</title>
        <authorList>
            <person name="Li F."/>
            <person name="Upadhyaya N.M."/>
            <person name="Sperschneider J."/>
            <person name="Matny O."/>
            <person name="Nguyen-Phuc H."/>
            <person name="Mago R."/>
            <person name="Raley C."/>
            <person name="Miller M.E."/>
            <person name="Silverstein K.A.T."/>
            <person name="Henningsen E."/>
            <person name="Hirsch C.D."/>
            <person name="Visser B."/>
            <person name="Pretorius Z.A."/>
            <person name="Steffenson B.J."/>
            <person name="Schwessinger B."/>
            <person name="Dodds P.N."/>
            <person name="Figueroa M."/>
        </authorList>
    </citation>
    <scope>NUCLEOTIDE SEQUENCE [LARGE SCALE GENOMIC DNA]</scope>
    <source>
        <strain evidence="2 3">Ug99</strain>
    </source>
</reference>
<dbReference type="PANTHER" id="PTHR33246">
    <property type="entry name" value="CCHC-TYPE DOMAIN-CONTAINING PROTEIN"/>
    <property type="match status" value="1"/>
</dbReference>
<evidence type="ECO:0000256" key="1">
    <source>
        <dbReference type="SAM" id="MobiDB-lite"/>
    </source>
</evidence>
<organism evidence="2 3">
    <name type="scientific">Puccinia graminis f. sp. tritici</name>
    <dbReference type="NCBI Taxonomy" id="56615"/>
    <lineage>
        <taxon>Eukaryota</taxon>
        <taxon>Fungi</taxon>
        <taxon>Dikarya</taxon>
        <taxon>Basidiomycota</taxon>
        <taxon>Pucciniomycotina</taxon>
        <taxon>Pucciniomycetes</taxon>
        <taxon>Pucciniales</taxon>
        <taxon>Pucciniaceae</taxon>
        <taxon>Puccinia</taxon>
    </lineage>
</organism>
<proteinExistence type="predicted"/>
<feature type="region of interest" description="Disordered" evidence="1">
    <location>
        <begin position="24"/>
        <end position="143"/>
    </location>
</feature>
<dbReference type="EMBL" id="VDEP01000408">
    <property type="protein sequence ID" value="KAA1087940.1"/>
    <property type="molecule type" value="Genomic_DNA"/>
</dbReference>
<feature type="compositionally biased region" description="Basic residues" evidence="1">
    <location>
        <begin position="87"/>
        <end position="103"/>
    </location>
</feature>
<dbReference type="PANTHER" id="PTHR33246:SF51">
    <property type="entry name" value="MYB_SANT-LIKE DOMAIN-CONTAINING PROTEIN"/>
    <property type="match status" value="1"/>
</dbReference>
<sequence length="520" mass="56696">MSISQLDPSLTTLTPIDQNLVGSSPGTLISGPDVSGLTLASDVSHRRPEDNTQSPQPIVPGQTTKKKRARRTKQEMIAYRASEAQAKKIKLRGKAKASRRKPGRQAGRLSGSMPHNQDAGDTMDPATAPGGPQAIVPDASPPFNKEDYENVCGYLEEEANYTRLYGDGSKTSVGTTKVTKAAAYEMFAIFINDNSHGRLNLTGSQLRQRIDGYKKRFAKAKDWADNTGAGIEEGEDLPTVAELLEKRCPCYERMYAIFGGKENVTPLAQFDSGVGANLYEDPGNTADAHDPDLSPEIFYSGWDDLQVDHQPPSGLTTPASQLDLTRCLSSLNRRSSLDFPNLDDPDFGQVDEQLPPPLNLSGTPTIDPSQRLSALRSLTGANRASPGAQTRTPDAFPSLPGSGGGSARRPFPNQRSTDASPAGPVREANAKAKTTLVSAFESTNTEKFAYLKEHMAWEKEKEKARLKWEKDRYDKETARVTSGTESQIKLAEMKMKLAREWMDQGKSADEVAQLMKVVYG</sequence>
<comment type="caution">
    <text evidence="2">The sequence shown here is derived from an EMBL/GenBank/DDBJ whole genome shotgun (WGS) entry which is preliminary data.</text>
</comment>
<dbReference type="AlphaFoldDB" id="A0A5B0NII1"/>
<evidence type="ECO:0000313" key="2">
    <source>
        <dbReference type="EMBL" id="KAA1087940.1"/>
    </source>
</evidence>
<feature type="compositionally biased region" description="Polar residues" evidence="1">
    <location>
        <begin position="381"/>
        <end position="392"/>
    </location>
</feature>